<dbReference type="AlphaFoldDB" id="A0A381QQD1"/>
<feature type="domain" description="Peptidase MA-like" evidence="2">
    <location>
        <begin position="240"/>
        <end position="371"/>
    </location>
</feature>
<sequence>MTLNIFKPIRYLIIIATALALSMSIHSVPTVYAGEHNTITIVQESVEIDYGNKITISITITSGIDSVESVRALFKPRGGSTVWSYSYPEFSTSNMGISLNVEIPTGPGSYYPPGTEFDIEIEIVDTEGSVSIAKSDESIQYLDPSKNWKNAKGNGFSIFYYGIRASKVENLIEQVNSRIPMLQKVSGVSKTPEFKAIVFPSVQEATPSFPPISQTATDQLFFAGFAQPQYRLFVQGQVNTSTFIHELAHLYVHESVSSSRTARIPSWLSEGLAVFLETGESKSSNERLRSSVQPDELLPLRNMNTVPGQRDDVFIFYPQAGAFVGYLIEEYGADTMARYLAGIDKGQAVLKNFNEVYGRSIYEVENDWRSNFNATPITIPSPTSEPDKTIEHSIRSTPVPLVDYRTISKRTSNTTTPTSTVSPLITVAENSDATGRNNISTRSSSNQLVSTLTIILAIIIGLCFIAFLYRNYKPNS</sequence>
<name>A0A381QQD1_9ZZZZ</name>
<dbReference type="EMBL" id="UINC01001461">
    <property type="protein sequence ID" value="SUZ81290.1"/>
    <property type="molecule type" value="Genomic_DNA"/>
</dbReference>
<organism evidence="3">
    <name type="scientific">marine metagenome</name>
    <dbReference type="NCBI Taxonomy" id="408172"/>
    <lineage>
        <taxon>unclassified sequences</taxon>
        <taxon>metagenomes</taxon>
        <taxon>ecological metagenomes</taxon>
    </lineage>
</organism>
<keyword evidence="1" id="KW-0812">Transmembrane</keyword>
<keyword evidence="1" id="KW-1133">Transmembrane helix</keyword>
<feature type="transmembrane region" description="Helical" evidence="1">
    <location>
        <begin position="448"/>
        <end position="469"/>
    </location>
</feature>
<evidence type="ECO:0000259" key="2">
    <source>
        <dbReference type="Pfam" id="PF13485"/>
    </source>
</evidence>
<reference evidence="3" key="1">
    <citation type="submission" date="2018-05" db="EMBL/GenBank/DDBJ databases">
        <authorList>
            <person name="Lanie J.A."/>
            <person name="Ng W.-L."/>
            <person name="Kazmierczak K.M."/>
            <person name="Andrzejewski T.M."/>
            <person name="Davidsen T.M."/>
            <person name="Wayne K.J."/>
            <person name="Tettelin H."/>
            <person name="Glass J.I."/>
            <person name="Rusch D."/>
            <person name="Podicherti R."/>
            <person name="Tsui H.-C.T."/>
            <person name="Winkler M.E."/>
        </authorList>
    </citation>
    <scope>NUCLEOTIDE SEQUENCE</scope>
</reference>
<accession>A0A381QQD1</accession>
<gene>
    <name evidence="3" type="ORF">METZ01_LOCUS34144</name>
</gene>
<proteinExistence type="predicted"/>
<evidence type="ECO:0000256" key="1">
    <source>
        <dbReference type="SAM" id="Phobius"/>
    </source>
</evidence>
<dbReference type="Pfam" id="PF13485">
    <property type="entry name" value="Peptidase_MA_2"/>
    <property type="match status" value="1"/>
</dbReference>
<protein>
    <recommendedName>
        <fullName evidence="2">Peptidase MA-like domain-containing protein</fullName>
    </recommendedName>
</protein>
<evidence type="ECO:0000313" key="3">
    <source>
        <dbReference type="EMBL" id="SUZ81290.1"/>
    </source>
</evidence>
<keyword evidence="1" id="KW-0472">Membrane</keyword>
<dbReference type="InterPro" id="IPR039568">
    <property type="entry name" value="Peptidase_MA-like_dom"/>
</dbReference>